<keyword evidence="7" id="KW-0067">ATP-binding</keyword>
<evidence type="ECO:0000259" key="12">
    <source>
        <dbReference type="PROSITE" id="PS50234"/>
    </source>
</evidence>
<dbReference type="Gene3D" id="3.40.50.720">
    <property type="entry name" value="NAD(P)-binding Rossmann-like Domain"/>
    <property type="match status" value="1"/>
</dbReference>
<dbReference type="GO" id="GO:0005634">
    <property type="term" value="C:nucleus"/>
    <property type="evidence" value="ECO:0007669"/>
    <property type="project" value="UniProtKB-SubCell"/>
</dbReference>
<dbReference type="Pfam" id="PF03731">
    <property type="entry name" value="Ku_N"/>
    <property type="match status" value="1"/>
</dbReference>
<comment type="subcellular location">
    <subcellularLocation>
        <location evidence="1">Nucleus</location>
    </subcellularLocation>
</comment>
<feature type="domain" description="VWFA" evidence="12">
    <location>
        <begin position="508"/>
        <end position="666"/>
    </location>
</feature>
<evidence type="ECO:0000256" key="5">
    <source>
        <dbReference type="ARBA" id="ARBA00022801"/>
    </source>
</evidence>
<evidence type="ECO:0000256" key="3">
    <source>
        <dbReference type="ARBA" id="ARBA00022741"/>
    </source>
</evidence>
<reference evidence="13 14" key="1">
    <citation type="submission" date="2019-06" db="EMBL/GenBank/DDBJ databases">
        <title>A chromosomal-level reference genome of Carpinus fangiana (Coryloideae, Betulaceae).</title>
        <authorList>
            <person name="Yang X."/>
            <person name="Wang Z."/>
            <person name="Zhang L."/>
            <person name="Hao G."/>
            <person name="Liu J."/>
            <person name="Yang Y."/>
        </authorList>
    </citation>
    <scope>NUCLEOTIDE SEQUENCE [LARGE SCALE GENOMIC DNA]</scope>
    <source>
        <strain evidence="13">Cfa_2016G</strain>
        <tissue evidence="13">Leaf</tissue>
    </source>
</reference>
<dbReference type="Proteomes" id="UP000327013">
    <property type="component" value="Unassembled WGS sequence"/>
</dbReference>
<dbReference type="GO" id="GO:0005737">
    <property type="term" value="C:cytoplasm"/>
    <property type="evidence" value="ECO:0007669"/>
    <property type="project" value="TreeGrafter"/>
</dbReference>
<keyword evidence="4" id="KW-0227">DNA damage</keyword>
<dbReference type="InterPro" id="IPR036291">
    <property type="entry name" value="NAD(P)-bd_dom_sf"/>
</dbReference>
<name>A0A5N6KTB5_9ROSI</name>
<evidence type="ECO:0000256" key="4">
    <source>
        <dbReference type="ARBA" id="ARBA00022763"/>
    </source>
</evidence>
<dbReference type="InterPro" id="IPR036465">
    <property type="entry name" value="vWFA_dom_sf"/>
</dbReference>
<dbReference type="GO" id="GO:0006310">
    <property type="term" value="P:DNA recombination"/>
    <property type="evidence" value="ECO:0007669"/>
    <property type="project" value="UniProtKB-KW"/>
</dbReference>
<dbReference type="Gene3D" id="2.40.290.10">
    <property type="match status" value="1"/>
</dbReference>
<evidence type="ECO:0000256" key="2">
    <source>
        <dbReference type="ARBA" id="ARBA00007726"/>
    </source>
</evidence>
<dbReference type="Pfam" id="PF02735">
    <property type="entry name" value="Ku"/>
    <property type="match status" value="1"/>
</dbReference>
<comment type="caution">
    <text evidence="13">The sequence shown here is derived from an EMBL/GenBank/DDBJ whole genome shotgun (WGS) entry which is preliminary data.</text>
</comment>
<keyword evidence="6" id="KW-0347">Helicase</keyword>
<evidence type="ECO:0000256" key="9">
    <source>
        <dbReference type="ARBA" id="ARBA00023172"/>
    </source>
</evidence>
<evidence type="ECO:0000313" key="14">
    <source>
        <dbReference type="Proteomes" id="UP000327013"/>
    </source>
</evidence>
<gene>
    <name evidence="13" type="ORF">FH972_022629</name>
</gene>
<keyword evidence="10" id="KW-0234">DNA repair</keyword>
<dbReference type="EMBL" id="VIBQ01000012">
    <property type="protein sequence ID" value="KAB8343035.1"/>
    <property type="molecule type" value="Genomic_DNA"/>
</dbReference>
<keyword evidence="3" id="KW-0547">Nucleotide-binding</keyword>
<dbReference type="SUPFAM" id="SSF51735">
    <property type="entry name" value="NAD(P)-binding Rossmann-fold domains"/>
    <property type="match status" value="1"/>
</dbReference>
<dbReference type="SUPFAM" id="SSF100939">
    <property type="entry name" value="SPOC domain-like"/>
    <property type="match status" value="1"/>
</dbReference>
<sequence length="880" mass="96271">MSFSLPNISLFDNSCLVSPRVQLLIHPRTGATGFIGGDAFHALNAKHPDWAYTCLVRNSDKGAAIAKDYPRVRLVYGDLDSAELVEKEAADADVVANFASADHLAGINSIIAGIKSSEKPAHLVHTSGTGVLLFPDIEAKTYGEARSKVWDDVKDIDAIINDIPDTAPHRKIDLAILNSGLSTSAIVCPPTIYGAGRGANPRSVQVPMLTSATLQRKQGFFIGEGKSYWCEVHVHDLSDLYVLLIEDAISGGKTATWGPQGYYYAENGEFVWGDICRAVAKEAHKQGLLDSADCESLSAEHAEAMSSHSSFLVGTNSRSRASRARQVLGWSPSREGLLSTIPQAVQHEAGLIKTGQAPNFNFIDHGRHKPNEIDNRGDAVQLSKLLVERLHRRRVRALVVRLLPIARLLMLALAHRLLRQRTKDGGQGGLQAEVDREDVGLQGGEGWTGEAAECYYAADERLLVEGNINTMCSVKSRAELPDDVFEAQPPRHTHGESDLRVIMAEKEATVYVVDLGKSMGEKRNSRNETDLDWCMKYVWDKITTTIATGRKTACLGVVGFRTDTTENDLAGEDGYENISVLQPIAQALMPDVRALSQKIKPSRTNNGDAISAVVVALMMMEKFTKKLKYIRRIVLVTDGRGALDPDNIDDIAQKAAADGVELVILGADFDDPEYGVKEEDKDTVKKYNEDQFADFANKCNGVFGTMQQAIEEMSIPRVKGVRPVPSYKGILTLGNPQEYETAMAIDVERYPRTMIAKALSASNYVVRSESGPSQSSSVTLTANVDKDGDVDMVKKEQDDGATIKLSRTYQVFDESAPGGKREVERDSLAKGYEYGRTAVHMSESEENVTKFEADQCLEIVGFVPAENVSRLLLFIDSADN</sequence>
<dbReference type="Pfam" id="PF13460">
    <property type="entry name" value="NAD_binding_10"/>
    <property type="match status" value="1"/>
</dbReference>
<dbReference type="InterPro" id="IPR016040">
    <property type="entry name" value="NAD(P)-bd_dom"/>
</dbReference>
<dbReference type="Gene3D" id="3.40.50.410">
    <property type="entry name" value="von Willebrand factor, type A domain"/>
    <property type="match status" value="1"/>
</dbReference>
<evidence type="ECO:0000256" key="6">
    <source>
        <dbReference type="ARBA" id="ARBA00022806"/>
    </source>
</evidence>
<evidence type="ECO:0000256" key="7">
    <source>
        <dbReference type="ARBA" id="ARBA00022840"/>
    </source>
</evidence>
<dbReference type="GO" id="GO:0003677">
    <property type="term" value="F:DNA binding"/>
    <property type="evidence" value="ECO:0007669"/>
    <property type="project" value="UniProtKB-KW"/>
</dbReference>
<proteinExistence type="inferred from homology"/>
<evidence type="ECO:0000256" key="10">
    <source>
        <dbReference type="ARBA" id="ARBA00023204"/>
    </source>
</evidence>
<keyword evidence="8" id="KW-0238">DNA-binding</keyword>
<dbReference type="PANTHER" id="PTHR48079:SF6">
    <property type="entry name" value="NAD(P)-BINDING DOMAIN-CONTAINING PROTEIN-RELATED"/>
    <property type="match status" value="1"/>
</dbReference>
<dbReference type="GO" id="GO:0006303">
    <property type="term" value="P:double-strand break repair via nonhomologous end joining"/>
    <property type="evidence" value="ECO:0007669"/>
    <property type="project" value="InterPro"/>
</dbReference>
<evidence type="ECO:0000256" key="1">
    <source>
        <dbReference type="ARBA" id="ARBA00004123"/>
    </source>
</evidence>
<dbReference type="GO" id="GO:0004029">
    <property type="term" value="F:aldehyde dehydrogenase (NAD+) activity"/>
    <property type="evidence" value="ECO:0007669"/>
    <property type="project" value="TreeGrafter"/>
</dbReference>
<dbReference type="OrthoDB" id="30826at2759"/>
<dbReference type="GO" id="GO:0005524">
    <property type="term" value="F:ATP binding"/>
    <property type="evidence" value="ECO:0007669"/>
    <property type="project" value="UniProtKB-KW"/>
</dbReference>
<organism evidence="13 14">
    <name type="scientific">Carpinus fangiana</name>
    <dbReference type="NCBI Taxonomy" id="176857"/>
    <lineage>
        <taxon>Eukaryota</taxon>
        <taxon>Viridiplantae</taxon>
        <taxon>Streptophyta</taxon>
        <taxon>Embryophyta</taxon>
        <taxon>Tracheophyta</taxon>
        <taxon>Spermatophyta</taxon>
        <taxon>Magnoliopsida</taxon>
        <taxon>eudicotyledons</taxon>
        <taxon>Gunneridae</taxon>
        <taxon>Pentapetalae</taxon>
        <taxon>rosids</taxon>
        <taxon>fabids</taxon>
        <taxon>Fagales</taxon>
        <taxon>Betulaceae</taxon>
        <taxon>Carpinus</taxon>
    </lineage>
</organism>
<dbReference type="InterPro" id="IPR016194">
    <property type="entry name" value="SPOC-like_C_dom_sf"/>
</dbReference>
<dbReference type="GO" id="GO:0016787">
    <property type="term" value="F:hydrolase activity"/>
    <property type="evidence" value="ECO:0007669"/>
    <property type="project" value="UniProtKB-KW"/>
</dbReference>
<comment type="similarity">
    <text evidence="2">Belongs to the ku80 family.</text>
</comment>
<keyword evidence="5" id="KW-0378">Hydrolase</keyword>
<evidence type="ECO:0000256" key="8">
    <source>
        <dbReference type="ARBA" id="ARBA00023125"/>
    </source>
</evidence>
<dbReference type="InterPro" id="IPR051783">
    <property type="entry name" value="NAD(P)-dependent_oxidoreduct"/>
</dbReference>
<dbReference type="SUPFAM" id="SSF53300">
    <property type="entry name" value="vWA-like"/>
    <property type="match status" value="1"/>
</dbReference>
<dbReference type="AlphaFoldDB" id="A0A5N6KTB5"/>
<accession>A0A5N6KTB5</accession>
<dbReference type="FunFam" id="3.40.50.410:FF:000073">
    <property type="entry name" value="ATP-dependent DNA helicase II subunit 2"/>
    <property type="match status" value="1"/>
</dbReference>
<evidence type="ECO:0000313" key="13">
    <source>
        <dbReference type="EMBL" id="KAB8343035.1"/>
    </source>
</evidence>
<dbReference type="PANTHER" id="PTHR48079">
    <property type="entry name" value="PROTEIN YEEZ"/>
    <property type="match status" value="1"/>
</dbReference>
<dbReference type="PROSITE" id="PS50234">
    <property type="entry name" value="VWFA"/>
    <property type="match status" value="1"/>
</dbReference>
<protein>
    <recommendedName>
        <fullName evidence="12">VWFA domain-containing protein</fullName>
    </recommendedName>
</protein>
<dbReference type="GO" id="GO:0004386">
    <property type="term" value="F:helicase activity"/>
    <property type="evidence" value="ECO:0007669"/>
    <property type="project" value="UniProtKB-KW"/>
</dbReference>
<dbReference type="InterPro" id="IPR005161">
    <property type="entry name" value="Ku_N"/>
</dbReference>
<evidence type="ECO:0000256" key="11">
    <source>
        <dbReference type="ARBA" id="ARBA00023242"/>
    </source>
</evidence>
<dbReference type="InterPro" id="IPR002035">
    <property type="entry name" value="VWF_A"/>
</dbReference>
<dbReference type="InterPro" id="IPR006164">
    <property type="entry name" value="DNA_bd_Ku70/Ku80"/>
</dbReference>
<keyword evidence="14" id="KW-1185">Reference proteome</keyword>
<keyword evidence="9" id="KW-0233">DNA recombination</keyword>
<keyword evidence="11" id="KW-0539">Nucleus</keyword>